<dbReference type="InterPro" id="IPR016177">
    <property type="entry name" value="DNA-bd_dom_sf"/>
</dbReference>
<sequence length="154" mass="17522">MPRKRIDLTGQTFGDLKVVGLSDKRGTNNTRLWECKCTCENTTYVLGISLRAGYYTSCGCKHDAKRDKGLVEHIARDRVDGTRKSALKAKLHKGNKSGHKGVRWVESRQKWNANIGFKGKQINLGYYTTKEDAIASRQAGEEKYHRPYLEDENE</sequence>
<proteinExistence type="predicted"/>
<gene>
    <name evidence="1" type="ORF">V3851_04340</name>
</gene>
<dbReference type="GO" id="GO:0004519">
    <property type="term" value="F:endonuclease activity"/>
    <property type="evidence" value="ECO:0007669"/>
    <property type="project" value="UniProtKB-KW"/>
</dbReference>
<accession>A0ABU7VMQ1</accession>
<evidence type="ECO:0000313" key="2">
    <source>
        <dbReference type="Proteomes" id="UP001306950"/>
    </source>
</evidence>
<evidence type="ECO:0000313" key="1">
    <source>
        <dbReference type="EMBL" id="MEF2965051.1"/>
    </source>
</evidence>
<reference evidence="1 2" key="1">
    <citation type="submission" date="2024-02" db="EMBL/GenBank/DDBJ databases">
        <title>A nitrogen-fixing paenibacillus bacterium.</title>
        <authorList>
            <person name="Zhang W.L."/>
            <person name="Chen S.F."/>
        </authorList>
    </citation>
    <scope>NUCLEOTIDE SEQUENCE [LARGE SCALE GENOMIC DNA]</scope>
    <source>
        <strain evidence="1 2">M1</strain>
    </source>
</reference>
<dbReference type="SUPFAM" id="SSF54171">
    <property type="entry name" value="DNA-binding domain"/>
    <property type="match status" value="1"/>
</dbReference>
<name>A0ABU7VMQ1_9BACL</name>
<keyword evidence="1" id="KW-0255">Endonuclease</keyword>
<comment type="caution">
    <text evidence="1">The sequence shown here is derived from an EMBL/GenBank/DDBJ whole genome shotgun (WGS) entry which is preliminary data.</text>
</comment>
<protein>
    <submittedName>
        <fullName evidence="1">HNH endonuclease</fullName>
    </submittedName>
</protein>
<dbReference type="RefSeq" id="WP_331845293.1">
    <property type="nucleotide sequence ID" value="NZ_JAZHPZ010000002.1"/>
</dbReference>
<keyword evidence="2" id="KW-1185">Reference proteome</keyword>
<dbReference type="EMBL" id="JAZHPZ010000002">
    <property type="protein sequence ID" value="MEF2965051.1"/>
    <property type="molecule type" value="Genomic_DNA"/>
</dbReference>
<dbReference type="Proteomes" id="UP001306950">
    <property type="component" value="Unassembled WGS sequence"/>
</dbReference>
<keyword evidence="1" id="KW-0540">Nuclease</keyword>
<keyword evidence="1" id="KW-0378">Hydrolase</keyword>
<organism evidence="1 2">
    <name type="scientific">Paenibacillus haidiansis</name>
    <dbReference type="NCBI Taxonomy" id="1574488"/>
    <lineage>
        <taxon>Bacteria</taxon>
        <taxon>Bacillati</taxon>
        <taxon>Bacillota</taxon>
        <taxon>Bacilli</taxon>
        <taxon>Bacillales</taxon>
        <taxon>Paenibacillaceae</taxon>
        <taxon>Paenibacillus</taxon>
    </lineage>
</organism>